<dbReference type="InterPro" id="IPR016181">
    <property type="entry name" value="Acyl_CoA_acyltransferase"/>
</dbReference>
<dbReference type="RefSeq" id="WP_149401305.1">
    <property type="nucleotide sequence ID" value="NZ_BIXY01000021.1"/>
</dbReference>
<dbReference type="SUPFAM" id="SSF55729">
    <property type="entry name" value="Acyl-CoA N-acyltransferases (Nat)"/>
    <property type="match status" value="1"/>
</dbReference>
<keyword evidence="5" id="KW-1185">Reference proteome</keyword>
<dbReference type="PANTHER" id="PTHR43877:SF2">
    <property type="entry name" value="AMINOALKYLPHOSPHONATE N-ACETYLTRANSFERASE-RELATED"/>
    <property type="match status" value="1"/>
</dbReference>
<dbReference type="Pfam" id="PF00583">
    <property type="entry name" value="Acetyltransf_1"/>
    <property type="match status" value="1"/>
</dbReference>
<dbReference type="PROSITE" id="PS51186">
    <property type="entry name" value="GNAT"/>
    <property type="match status" value="1"/>
</dbReference>
<dbReference type="Gene3D" id="3.40.630.30">
    <property type="match status" value="1"/>
</dbReference>
<feature type="domain" description="N-acetyltransferase" evidence="3">
    <location>
        <begin position="1"/>
        <end position="187"/>
    </location>
</feature>
<dbReference type="Proteomes" id="UP000322530">
    <property type="component" value="Unassembled WGS sequence"/>
</dbReference>
<organism evidence="4 5">
    <name type="scientific">Dictyobacter arantiisoli</name>
    <dbReference type="NCBI Taxonomy" id="2014874"/>
    <lineage>
        <taxon>Bacteria</taxon>
        <taxon>Bacillati</taxon>
        <taxon>Chloroflexota</taxon>
        <taxon>Ktedonobacteria</taxon>
        <taxon>Ktedonobacterales</taxon>
        <taxon>Dictyobacteraceae</taxon>
        <taxon>Dictyobacter</taxon>
    </lineage>
</organism>
<protein>
    <submittedName>
        <fullName evidence="4">N-acetyltransferase</fullName>
    </submittedName>
</protein>
<evidence type="ECO:0000256" key="2">
    <source>
        <dbReference type="ARBA" id="ARBA00023315"/>
    </source>
</evidence>
<proteinExistence type="predicted"/>
<gene>
    <name evidence="4" type="ORF">KDI_18790</name>
</gene>
<evidence type="ECO:0000259" key="3">
    <source>
        <dbReference type="PROSITE" id="PS51186"/>
    </source>
</evidence>
<evidence type="ECO:0000256" key="1">
    <source>
        <dbReference type="ARBA" id="ARBA00022679"/>
    </source>
</evidence>
<evidence type="ECO:0000313" key="4">
    <source>
        <dbReference type="EMBL" id="GCF08315.1"/>
    </source>
</evidence>
<keyword evidence="1 4" id="KW-0808">Transferase</keyword>
<evidence type="ECO:0000313" key="5">
    <source>
        <dbReference type="Proteomes" id="UP000322530"/>
    </source>
</evidence>
<dbReference type="GO" id="GO:0016747">
    <property type="term" value="F:acyltransferase activity, transferring groups other than amino-acyl groups"/>
    <property type="evidence" value="ECO:0007669"/>
    <property type="project" value="InterPro"/>
</dbReference>
<comment type="caution">
    <text evidence="4">The sequence shown here is derived from an EMBL/GenBank/DDBJ whole genome shotgun (WGS) entry which is preliminary data.</text>
</comment>
<name>A0A5A5TAN7_9CHLR</name>
<dbReference type="OrthoDB" id="5319888at2"/>
<dbReference type="InterPro" id="IPR050832">
    <property type="entry name" value="Bact_Acetyltransf"/>
</dbReference>
<dbReference type="InterPro" id="IPR000182">
    <property type="entry name" value="GNAT_dom"/>
</dbReference>
<dbReference type="EMBL" id="BIXY01000021">
    <property type="protein sequence ID" value="GCF08315.1"/>
    <property type="molecule type" value="Genomic_DNA"/>
</dbReference>
<reference evidence="4 5" key="1">
    <citation type="submission" date="2019-01" db="EMBL/GenBank/DDBJ databases">
        <title>Draft genome sequence of Dictyobacter sp. Uno17.</title>
        <authorList>
            <person name="Wang C.M."/>
            <person name="Zheng Y."/>
            <person name="Sakai Y."/>
            <person name="Abe K."/>
            <person name="Yokota A."/>
            <person name="Yabe S."/>
        </authorList>
    </citation>
    <scope>NUCLEOTIDE SEQUENCE [LARGE SCALE GENOMIC DNA]</scope>
    <source>
        <strain evidence="4 5">Uno17</strain>
    </source>
</reference>
<sequence length="187" mass="21589">MYIRPARKTDAQDALPLIYQVISGFSGTLLGSRTEQEFHEVIADFFQAENNRFSYQNYLVAEVGQRVAGLLLLYHGRDAEVLDRPILEHARRVKNNPTFRLDKEADEDEWYIDTLSVSPDYAGQGIGTALMKAAEEQVRQRQDRKLALLVEEENTRAHRLYQHLGYKEDKKTMLYGISLLHMVKFLA</sequence>
<dbReference type="PANTHER" id="PTHR43877">
    <property type="entry name" value="AMINOALKYLPHOSPHONATE N-ACETYLTRANSFERASE-RELATED-RELATED"/>
    <property type="match status" value="1"/>
</dbReference>
<accession>A0A5A5TAN7</accession>
<dbReference type="AlphaFoldDB" id="A0A5A5TAN7"/>
<keyword evidence="2" id="KW-0012">Acyltransferase</keyword>
<dbReference type="CDD" id="cd04301">
    <property type="entry name" value="NAT_SF"/>
    <property type="match status" value="1"/>
</dbReference>